<dbReference type="Gene3D" id="1.20.58.480">
    <property type="match status" value="1"/>
</dbReference>
<comment type="caution">
    <text evidence="11">The sequence shown here is derived from an EMBL/GenBank/DDBJ whole genome shotgun (WGS) entry which is preliminary data.</text>
</comment>
<dbReference type="OrthoDB" id="10262710at2759"/>
<evidence type="ECO:0000256" key="1">
    <source>
        <dbReference type="ARBA" id="ARBA00007119"/>
    </source>
</evidence>
<evidence type="ECO:0000256" key="4">
    <source>
        <dbReference type="ARBA" id="ARBA00022859"/>
    </source>
</evidence>
<dbReference type="AlphaFoldDB" id="A0A850YKZ6"/>
<dbReference type="InterPro" id="IPR000898">
    <property type="entry name" value="Indolamine_dOase"/>
</dbReference>
<dbReference type="Proteomes" id="UP000629438">
    <property type="component" value="Unassembled WGS sequence"/>
</dbReference>
<gene>
    <name evidence="11" type="primary">Ido2</name>
    <name evidence="11" type="ORF">TICMUR_R00193</name>
</gene>
<keyword evidence="7 9" id="KW-0408">Iron</keyword>
<keyword evidence="2 9" id="KW-0349">Heme</keyword>
<keyword evidence="5 11" id="KW-0223">Dioxygenase</keyword>
<evidence type="ECO:0000256" key="9">
    <source>
        <dbReference type="PIRSR" id="PIRSR600898-1"/>
    </source>
</evidence>
<feature type="binding site" description="proximal binding residue" evidence="9">
    <location>
        <position position="341"/>
    </location>
    <ligand>
        <name>heme b</name>
        <dbReference type="ChEBI" id="CHEBI:60344"/>
    </ligand>
    <ligandPart>
        <name>Fe</name>
        <dbReference type="ChEBI" id="CHEBI:18248"/>
    </ligandPart>
</feature>
<dbReference type="Pfam" id="PF01231">
    <property type="entry name" value="IDO"/>
    <property type="match status" value="1"/>
</dbReference>
<dbReference type="PANTHER" id="PTHR28657:SF4">
    <property type="entry name" value="INDOLEAMINE 2,3-DIOXYGENASE 2"/>
    <property type="match status" value="1"/>
</dbReference>
<dbReference type="SUPFAM" id="SSF140959">
    <property type="entry name" value="Indolic compounds 2,3-dioxygenase-like"/>
    <property type="match status" value="1"/>
</dbReference>
<dbReference type="GO" id="GO:0034354">
    <property type="term" value="P:'de novo' NAD+ biosynthetic process from L-tryptophan"/>
    <property type="evidence" value="ECO:0007669"/>
    <property type="project" value="TreeGrafter"/>
</dbReference>
<evidence type="ECO:0000256" key="2">
    <source>
        <dbReference type="ARBA" id="ARBA00022617"/>
    </source>
</evidence>
<keyword evidence="3 9" id="KW-0479">Metal-binding</keyword>
<comment type="similarity">
    <text evidence="1">Belongs to the indoleamine 2,3-dioxygenase family.</text>
</comment>
<feature type="region of interest" description="Disordered" evidence="10">
    <location>
        <begin position="360"/>
        <end position="382"/>
    </location>
</feature>
<evidence type="ECO:0000256" key="8">
    <source>
        <dbReference type="ARBA" id="ARBA00023079"/>
    </source>
</evidence>
<evidence type="ECO:0000256" key="7">
    <source>
        <dbReference type="ARBA" id="ARBA00023004"/>
    </source>
</evidence>
<feature type="non-terminal residue" evidence="11">
    <location>
        <position position="1"/>
    </location>
</feature>
<dbReference type="GO" id="GO:0033754">
    <property type="term" value="F:indoleamine 2,3-dioxygenase activity"/>
    <property type="evidence" value="ECO:0007669"/>
    <property type="project" value="TreeGrafter"/>
</dbReference>
<evidence type="ECO:0000256" key="10">
    <source>
        <dbReference type="SAM" id="MobiDB-lite"/>
    </source>
</evidence>
<name>A0A850YKZ6_9PASS</name>
<dbReference type="GO" id="GO:0005737">
    <property type="term" value="C:cytoplasm"/>
    <property type="evidence" value="ECO:0007669"/>
    <property type="project" value="TreeGrafter"/>
</dbReference>
<organism evidence="11 12">
    <name type="scientific">Tichodroma muraria</name>
    <dbReference type="NCBI Taxonomy" id="237442"/>
    <lineage>
        <taxon>Eukaryota</taxon>
        <taxon>Metazoa</taxon>
        <taxon>Chordata</taxon>
        <taxon>Craniata</taxon>
        <taxon>Vertebrata</taxon>
        <taxon>Euteleostomi</taxon>
        <taxon>Archelosauria</taxon>
        <taxon>Archosauria</taxon>
        <taxon>Dinosauria</taxon>
        <taxon>Saurischia</taxon>
        <taxon>Theropoda</taxon>
        <taxon>Coelurosauria</taxon>
        <taxon>Aves</taxon>
        <taxon>Neognathae</taxon>
        <taxon>Neoaves</taxon>
        <taxon>Telluraves</taxon>
        <taxon>Australaves</taxon>
        <taxon>Passeriformes</taxon>
        <taxon>Sittidae</taxon>
        <taxon>Tichodroma</taxon>
    </lineage>
</organism>
<dbReference type="GO" id="GO:0004833">
    <property type="term" value="F:L-tryptophan 2,3-dioxygenase activity"/>
    <property type="evidence" value="ECO:0007669"/>
    <property type="project" value="TreeGrafter"/>
</dbReference>
<dbReference type="FunFam" id="1.20.58.480:FF:000003">
    <property type="entry name" value="Indoleamine 2,3-dioxygenase 1"/>
    <property type="match status" value="1"/>
</dbReference>
<keyword evidence="8" id="KW-0823">Tryptophan catabolism</keyword>
<evidence type="ECO:0000313" key="12">
    <source>
        <dbReference type="Proteomes" id="UP000629438"/>
    </source>
</evidence>
<dbReference type="GO" id="GO:0020037">
    <property type="term" value="F:heme binding"/>
    <property type="evidence" value="ECO:0007669"/>
    <property type="project" value="InterPro"/>
</dbReference>
<keyword evidence="12" id="KW-1185">Reference proteome</keyword>
<accession>A0A850YKZ6</accession>
<evidence type="ECO:0000256" key="3">
    <source>
        <dbReference type="ARBA" id="ARBA00022723"/>
    </source>
</evidence>
<feature type="non-terminal residue" evidence="11">
    <location>
        <position position="406"/>
    </location>
</feature>
<dbReference type="GO" id="GO:0002376">
    <property type="term" value="P:immune system process"/>
    <property type="evidence" value="ECO:0007669"/>
    <property type="project" value="UniProtKB-KW"/>
</dbReference>
<dbReference type="GO" id="GO:0019441">
    <property type="term" value="P:L-tryptophan catabolic process to kynurenine"/>
    <property type="evidence" value="ECO:0007669"/>
    <property type="project" value="InterPro"/>
</dbReference>
<dbReference type="GO" id="GO:0046872">
    <property type="term" value="F:metal ion binding"/>
    <property type="evidence" value="ECO:0007669"/>
    <property type="project" value="UniProtKB-KW"/>
</dbReference>
<keyword evidence="4" id="KW-0391">Immunity</keyword>
<sequence length="406" mass="44628">MEASGDTEEPPLPLALTRFQVSEEFGFLLPDPLTELPAPYSPWMDIAHELPQLIMSHQLRSHVHQMPQLSTQHLRGREELHLAHLVLSFITMGYVWQEGEEGTVQVLPRNLAVPYWEISQALGLPPILSHADFVLANWRRKDPNGNLDTIITLPGGESLRGFILVTLLVEKAAVPGIKAIIRALGAILQCDEETLHGALEELAGAIKAMSEALRRMHDYVDPEVFYSVIRIFLSGWKDNAAMPHGLIYEGVSPEPMAFSGGSAAQSTVLHAFDELLGICHREDSAAFLRRMRDYMPPAHRAFVEEIRRASLKQHVLSSGDARLRAAFNRCVSALAGFRSYHITIVTKYITAAAARAKARRAEPGARAGPSAGKPPSALEAKGTGGSHIFSFLKSIRDSTREGMISA</sequence>
<dbReference type="EMBL" id="WAAG01002770">
    <property type="protein sequence ID" value="NWH96858.1"/>
    <property type="molecule type" value="Genomic_DNA"/>
</dbReference>
<evidence type="ECO:0000256" key="5">
    <source>
        <dbReference type="ARBA" id="ARBA00022964"/>
    </source>
</evidence>
<reference evidence="11" key="1">
    <citation type="submission" date="2019-09" db="EMBL/GenBank/DDBJ databases">
        <title>Bird 10,000 Genomes (B10K) Project - Family phase.</title>
        <authorList>
            <person name="Zhang G."/>
        </authorList>
    </citation>
    <scope>NUCLEOTIDE SEQUENCE</scope>
    <source>
        <strain evidence="11">B10K-DU-012-47</strain>
    </source>
</reference>
<dbReference type="InterPro" id="IPR037217">
    <property type="entry name" value="Trp/Indoleamine_2_3_dOase-like"/>
</dbReference>
<protein>
    <submittedName>
        <fullName evidence="11">I23O2 dioxygenase</fullName>
    </submittedName>
</protein>
<keyword evidence="6" id="KW-0560">Oxidoreductase</keyword>
<proteinExistence type="inferred from homology"/>
<dbReference type="PANTHER" id="PTHR28657">
    <property type="entry name" value="INDOLEAMINE 2,3-DIOXYGENASE"/>
    <property type="match status" value="1"/>
</dbReference>
<evidence type="ECO:0000256" key="6">
    <source>
        <dbReference type="ARBA" id="ARBA00023002"/>
    </source>
</evidence>
<evidence type="ECO:0000313" key="11">
    <source>
        <dbReference type="EMBL" id="NWH96858.1"/>
    </source>
</evidence>